<organism evidence="1 2">
    <name type="scientific">Brassica cretica</name>
    <name type="common">Mustard</name>
    <dbReference type="NCBI Taxonomy" id="69181"/>
    <lineage>
        <taxon>Eukaryota</taxon>
        <taxon>Viridiplantae</taxon>
        <taxon>Streptophyta</taxon>
        <taxon>Embryophyta</taxon>
        <taxon>Tracheophyta</taxon>
        <taxon>Spermatophyta</taxon>
        <taxon>Magnoliopsida</taxon>
        <taxon>eudicotyledons</taxon>
        <taxon>Gunneridae</taxon>
        <taxon>Pentapetalae</taxon>
        <taxon>rosids</taxon>
        <taxon>malvids</taxon>
        <taxon>Brassicales</taxon>
        <taxon>Brassicaceae</taxon>
        <taxon>Brassiceae</taxon>
        <taxon>Brassica</taxon>
    </lineage>
</organism>
<protein>
    <submittedName>
        <fullName evidence="1">Uncharacterized protein</fullName>
    </submittedName>
</protein>
<evidence type="ECO:0000313" key="2">
    <source>
        <dbReference type="Proteomes" id="UP000266723"/>
    </source>
</evidence>
<dbReference type="Proteomes" id="UP000266723">
    <property type="component" value="Unassembled WGS sequence"/>
</dbReference>
<keyword evidence="2" id="KW-1185">Reference proteome</keyword>
<name>A0ABQ7BZ58_BRACR</name>
<dbReference type="EMBL" id="QGKV02000832">
    <property type="protein sequence ID" value="KAF3544587.1"/>
    <property type="molecule type" value="Genomic_DNA"/>
</dbReference>
<evidence type="ECO:0000313" key="1">
    <source>
        <dbReference type="EMBL" id="KAF3544587.1"/>
    </source>
</evidence>
<proteinExistence type="predicted"/>
<gene>
    <name evidence="1" type="ORF">DY000_02003113</name>
</gene>
<comment type="caution">
    <text evidence="1">The sequence shown here is derived from an EMBL/GenBank/DDBJ whole genome shotgun (WGS) entry which is preliminary data.</text>
</comment>
<reference evidence="1 2" key="1">
    <citation type="journal article" date="2020" name="BMC Genomics">
        <title>Intraspecific diversification of the crop wild relative Brassica cretica Lam. using demographic model selection.</title>
        <authorList>
            <person name="Kioukis A."/>
            <person name="Michalopoulou V.A."/>
            <person name="Briers L."/>
            <person name="Pirintsos S."/>
            <person name="Studholme D.J."/>
            <person name="Pavlidis P."/>
            <person name="Sarris P.F."/>
        </authorList>
    </citation>
    <scope>NUCLEOTIDE SEQUENCE [LARGE SCALE GENOMIC DNA]</scope>
    <source>
        <strain evidence="2">cv. PFS-1207/04</strain>
    </source>
</reference>
<sequence>MNFNESVSKLIGLNGPPRIEKNRADTCRIGSSGREEQSGLSVGSSIGCAIGIDWSSVRQDANISSSRVPIGSSDRLSFYRVVGLIGRIRWLYRMRG</sequence>
<accession>A0ABQ7BZ58</accession>